<evidence type="ECO:0000256" key="1">
    <source>
        <dbReference type="ARBA" id="ARBA00004651"/>
    </source>
</evidence>
<feature type="transmembrane region" description="Helical" evidence="7">
    <location>
        <begin position="148"/>
        <end position="169"/>
    </location>
</feature>
<feature type="transmembrane region" description="Helical" evidence="7">
    <location>
        <begin position="190"/>
        <end position="212"/>
    </location>
</feature>
<dbReference type="PANTHER" id="PTHR43744">
    <property type="entry name" value="ABC TRANSPORTER PERMEASE PROTEIN MG189-RELATED-RELATED"/>
    <property type="match status" value="1"/>
</dbReference>
<dbReference type="OrthoDB" id="148827at2"/>
<dbReference type="Proteomes" id="UP000017746">
    <property type="component" value="Chromosome"/>
</dbReference>
<evidence type="ECO:0000256" key="7">
    <source>
        <dbReference type="RuleBase" id="RU363032"/>
    </source>
</evidence>
<dbReference type="PANTHER" id="PTHR43744:SF12">
    <property type="entry name" value="ABC TRANSPORTER PERMEASE PROTEIN MG189-RELATED"/>
    <property type="match status" value="1"/>
</dbReference>
<evidence type="ECO:0000259" key="8">
    <source>
        <dbReference type="PROSITE" id="PS50928"/>
    </source>
</evidence>
<protein>
    <submittedName>
        <fullName evidence="9">Monosaccharide-transporting ATPase</fullName>
    </submittedName>
</protein>
<evidence type="ECO:0000256" key="6">
    <source>
        <dbReference type="ARBA" id="ARBA00023136"/>
    </source>
</evidence>
<organism evidence="9 10">
    <name type="scientific">Actinoplanes friuliensis DSM 7358</name>
    <dbReference type="NCBI Taxonomy" id="1246995"/>
    <lineage>
        <taxon>Bacteria</taxon>
        <taxon>Bacillati</taxon>
        <taxon>Actinomycetota</taxon>
        <taxon>Actinomycetes</taxon>
        <taxon>Micromonosporales</taxon>
        <taxon>Micromonosporaceae</taxon>
        <taxon>Actinoplanes</taxon>
    </lineage>
</organism>
<evidence type="ECO:0000256" key="2">
    <source>
        <dbReference type="ARBA" id="ARBA00022448"/>
    </source>
</evidence>
<dbReference type="HOGENOM" id="CLU_016047_1_1_11"/>
<dbReference type="CDD" id="cd06261">
    <property type="entry name" value="TM_PBP2"/>
    <property type="match status" value="1"/>
</dbReference>
<keyword evidence="6 7" id="KW-0472">Membrane</keyword>
<dbReference type="PROSITE" id="PS50928">
    <property type="entry name" value="ABC_TM1"/>
    <property type="match status" value="1"/>
</dbReference>
<comment type="similarity">
    <text evidence="7">Belongs to the binding-protein-dependent transport system permease family.</text>
</comment>
<evidence type="ECO:0000313" key="10">
    <source>
        <dbReference type="Proteomes" id="UP000017746"/>
    </source>
</evidence>
<dbReference type="Gene3D" id="1.10.3720.10">
    <property type="entry name" value="MetI-like"/>
    <property type="match status" value="1"/>
</dbReference>
<dbReference type="KEGG" id="afs:AFR_21680"/>
<dbReference type="RefSeq" id="WP_023362978.1">
    <property type="nucleotide sequence ID" value="NC_022657.1"/>
</dbReference>
<dbReference type="eggNOG" id="COG0395">
    <property type="taxonomic scope" value="Bacteria"/>
</dbReference>
<feature type="transmembrane region" description="Helical" evidence="7">
    <location>
        <begin position="20"/>
        <end position="41"/>
    </location>
</feature>
<feature type="domain" description="ABC transmembrane type-1" evidence="8">
    <location>
        <begin position="80"/>
        <end position="270"/>
    </location>
</feature>
<name>U5W3X0_9ACTN</name>
<dbReference type="AlphaFoldDB" id="U5W3X0"/>
<sequence length="284" mass="31109">MTTASLGTTTRSKDGVAKIILYAVLVLGLLVVVGPFLWMVLSSFKPEADIRSVPPTWWPETFTLGNYRDLFARLDFPQYFFNSALVAALVTAGNLLFCSMLGYALAKLSFPGRKTLFLLVLGMLMVPGMATFVPQFVLVSNLGMANSYAGLILPFLAGPFGVFLMRQFLQSIPDDLIEAARVDGAGEWRIFFRIVLPLCKPALATLGILTFLSSWNNFLWPLVVATTEDKYTLPVALALYSVGQNQTFYGLLLAGAVVVVVPVLIVFLVLQRHFLRGIATTGLK</sequence>
<dbReference type="GO" id="GO:0055085">
    <property type="term" value="P:transmembrane transport"/>
    <property type="evidence" value="ECO:0007669"/>
    <property type="project" value="InterPro"/>
</dbReference>
<dbReference type="Pfam" id="PF00528">
    <property type="entry name" value="BPD_transp_1"/>
    <property type="match status" value="1"/>
</dbReference>
<evidence type="ECO:0000256" key="4">
    <source>
        <dbReference type="ARBA" id="ARBA00022692"/>
    </source>
</evidence>
<keyword evidence="3" id="KW-1003">Cell membrane</keyword>
<feature type="transmembrane region" description="Helical" evidence="7">
    <location>
        <begin position="116"/>
        <end position="136"/>
    </location>
</feature>
<feature type="transmembrane region" description="Helical" evidence="7">
    <location>
        <begin position="248"/>
        <end position="270"/>
    </location>
</feature>
<reference evidence="9 10" key="1">
    <citation type="journal article" date="2014" name="J. Biotechnol.">
        <title>Complete genome sequence of the actinobacterium Actinoplanes friuliensis HAG 010964, producer of the lipopeptide antibiotic friulimycin.</title>
        <authorList>
            <person name="Ruckert C."/>
            <person name="Szczepanowski R."/>
            <person name="Albersmeier A."/>
            <person name="Goesmann A."/>
            <person name="Fischer N."/>
            <person name="Steinkamper A."/>
            <person name="Puhler A."/>
            <person name="Biener R."/>
            <person name="Schwartz D."/>
            <person name="Kalinowski J."/>
        </authorList>
    </citation>
    <scope>NUCLEOTIDE SEQUENCE [LARGE SCALE GENOMIC DNA]</scope>
    <source>
        <strain evidence="9 10">DSM 7358</strain>
    </source>
</reference>
<evidence type="ECO:0000313" key="9">
    <source>
        <dbReference type="EMBL" id="AGZ42606.1"/>
    </source>
</evidence>
<keyword evidence="10" id="KW-1185">Reference proteome</keyword>
<keyword evidence="4 7" id="KW-0812">Transmembrane</keyword>
<dbReference type="PATRIC" id="fig|1246995.3.peg.4394"/>
<dbReference type="GO" id="GO:0005886">
    <property type="term" value="C:plasma membrane"/>
    <property type="evidence" value="ECO:0007669"/>
    <property type="project" value="UniProtKB-SubCell"/>
</dbReference>
<dbReference type="SUPFAM" id="SSF161098">
    <property type="entry name" value="MetI-like"/>
    <property type="match status" value="1"/>
</dbReference>
<dbReference type="InterPro" id="IPR000515">
    <property type="entry name" value="MetI-like"/>
</dbReference>
<keyword evidence="2 7" id="KW-0813">Transport</keyword>
<gene>
    <name evidence="9" type="ORF">AFR_21680</name>
</gene>
<evidence type="ECO:0000256" key="5">
    <source>
        <dbReference type="ARBA" id="ARBA00022989"/>
    </source>
</evidence>
<comment type="subcellular location">
    <subcellularLocation>
        <location evidence="1 7">Cell membrane</location>
        <topology evidence="1 7">Multi-pass membrane protein</topology>
    </subcellularLocation>
</comment>
<feature type="transmembrane region" description="Helical" evidence="7">
    <location>
        <begin position="79"/>
        <end position="104"/>
    </location>
</feature>
<evidence type="ECO:0000256" key="3">
    <source>
        <dbReference type="ARBA" id="ARBA00022475"/>
    </source>
</evidence>
<proteinExistence type="inferred from homology"/>
<dbReference type="EMBL" id="CP006272">
    <property type="protein sequence ID" value="AGZ42606.1"/>
    <property type="molecule type" value="Genomic_DNA"/>
</dbReference>
<accession>U5W3X0</accession>
<dbReference type="InterPro" id="IPR035906">
    <property type="entry name" value="MetI-like_sf"/>
</dbReference>
<keyword evidence="5 7" id="KW-1133">Transmembrane helix</keyword>
<dbReference type="STRING" id="1246995.AFR_21680"/>